<dbReference type="InterPro" id="IPR020843">
    <property type="entry name" value="ER"/>
</dbReference>
<organism evidence="14 15">
    <name type="scientific">Akanthomyces muscarius</name>
    <name type="common">Entomopathogenic fungus</name>
    <name type="synonym">Lecanicillium muscarium</name>
    <dbReference type="NCBI Taxonomy" id="2231603"/>
    <lineage>
        <taxon>Eukaryota</taxon>
        <taxon>Fungi</taxon>
        <taxon>Dikarya</taxon>
        <taxon>Ascomycota</taxon>
        <taxon>Pezizomycotina</taxon>
        <taxon>Sordariomycetes</taxon>
        <taxon>Hypocreomycetidae</taxon>
        <taxon>Hypocreales</taxon>
        <taxon>Cordycipitaceae</taxon>
        <taxon>Akanthomyces</taxon>
    </lineage>
</organism>
<keyword evidence="6 12" id="KW-0479">Metal-binding</keyword>
<evidence type="ECO:0000256" key="5">
    <source>
        <dbReference type="ARBA" id="ARBA00022553"/>
    </source>
</evidence>
<evidence type="ECO:0000256" key="3">
    <source>
        <dbReference type="ARBA" id="ARBA00008072"/>
    </source>
</evidence>
<dbReference type="EC" id="1.1.1.2" evidence="10"/>
<dbReference type="InterPro" id="IPR036291">
    <property type="entry name" value="NAD(P)-bd_dom_sf"/>
</dbReference>
<dbReference type="GO" id="GO:0008270">
    <property type="term" value="F:zinc ion binding"/>
    <property type="evidence" value="ECO:0007669"/>
    <property type="project" value="InterPro"/>
</dbReference>
<dbReference type="InterPro" id="IPR002328">
    <property type="entry name" value="ADH_Zn_CS"/>
</dbReference>
<gene>
    <name evidence="14" type="ORF">LMH87_008360</name>
</gene>
<dbReference type="Proteomes" id="UP001144673">
    <property type="component" value="Unassembled WGS sequence"/>
</dbReference>
<keyword evidence="8" id="KW-0521">NADP</keyword>
<comment type="cofactor">
    <cofactor evidence="1 12">
        <name>Zn(2+)</name>
        <dbReference type="ChEBI" id="CHEBI:29105"/>
    </cofactor>
</comment>
<dbReference type="Pfam" id="PF08240">
    <property type="entry name" value="ADH_N"/>
    <property type="match status" value="1"/>
</dbReference>
<dbReference type="GO" id="GO:0008106">
    <property type="term" value="F:alcohol dehydrogenase (NADP+) activity"/>
    <property type="evidence" value="ECO:0007669"/>
    <property type="project" value="UniProtKB-EC"/>
</dbReference>
<dbReference type="FunFam" id="3.40.50.720:FF:000158">
    <property type="entry name" value="Zinc-binding alcohol dehydrogenase"/>
    <property type="match status" value="1"/>
</dbReference>
<dbReference type="EMBL" id="JAJHUN010000005">
    <property type="protein sequence ID" value="KAJ4159460.1"/>
    <property type="molecule type" value="Genomic_DNA"/>
</dbReference>
<evidence type="ECO:0000313" key="14">
    <source>
        <dbReference type="EMBL" id="KAJ4159460.1"/>
    </source>
</evidence>
<feature type="domain" description="Enoyl reductase (ER)" evidence="13">
    <location>
        <begin position="19"/>
        <end position="355"/>
    </location>
</feature>
<evidence type="ECO:0000256" key="8">
    <source>
        <dbReference type="ARBA" id="ARBA00022857"/>
    </source>
</evidence>
<dbReference type="PANTHER" id="PTHR42683">
    <property type="entry name" value="ALDEHYDE REDUCTASE"/>
    <property type="match status" value="1"/>
</dbReference>
<comment type="similarity">
    <text evidence="3 12">Belongs to the zinc-containing alcohol dehydrogenase family.</text>
</comment>
<dbReference type="SUPFAM" id="SSF50129">
    <property type="entry name" value="GroES-like"/>
    <property type="match status" value="1"/>
</dbReference>
<protein>
    <recommendedName>
        <fullName evidence="10">alcohol dehydrogenase (NADP(+))</fullName>
        <ecNumber evidence="10">1.1.1.2</ecNumber>
    </recommendedName>
</protein>
<evidence type="ECO:0000313" key="15">
    <source>
        <dbReference type="Proteomes" id="UP001144673"/>
    </source>
</evidence>
<comment type="pathway">
    <text evidence="2">Secondary metabolite biosynthesis.</text>
</comment>
<evidence type="ECO:0000256" key="12">
    <source>
        <dbReference type="RuleBase" id="RU361277"/>
    </source>
</evidence>
<comment type="caution">
    <text evidence="14">The sequence shown here is derived from an EMBL/GenBank/DDBJ whole genome shotgun (WGS) entry which is preliminary data.</text>
</comment>
<name>A0A9W8QLI4_AKAMU</name>
<dbReference type="SUPFAM" id="SSF51735">
    <property type="entry name" value="NAD(P)-binding Rossmann-fold domains"/>
    <property type="match status" value="1"/>
</dbReference>
<comment type="catalytic activity">
    <reaction evidence="11">
        <text>a primary alcohol + NADP(+) = an aldehyde + NADPH + H(+)</text>
        <dbReference type="Rhea" id="RHEA:15937"/>
        <dbReference type="ChEBI" id="CHEBI:15378"/>
        <dbReference type="ChEBI" id="CHEBI:15734"/>
        <dbReference type="ChEBI" id="CHEBI:17478"/>
        <dbReference type="ChEBI" id="CHEBI:57783"/>
        <dbReference type="ChEBI" id="CHEBI:58349"/>
        <dbReference type="EC" id="1.1.1.2"/>
    </reaction>
    <physiologicalReaction direction="left-to-right" evidence="11">
        <dbReference type="Rhea" id="RHEA:15938"/>
    </physiologicalReaction>
    <physiologicalReaction direction="right-to-left" evidence="11">
        <dbReference type="Rhea" id="RHEA:15939"/>
    </physiologicalReaction>
</comment>
<evidence type="ECO:0000259" key="13">
    <source>
        <dbReference type="SMART" id="SM00829"/>
    </source>
</evidence>
<accession>A0A9W8QLI4</accession>
<evidence type="ECO:0000256" key="6">
    <source>
        <dbReference type="ARBA" id="ARBA00022723"/>
    </source>
</evidence>
<dbReference type="Gene3D" id="3.40.50.720">
    <property type="entry name" value="NAD(P)-binding Rossmann-like Domain"/>
    <property type="match status" value="1"/>
</dbReference>
<keyword evidence="7 12" id="KW-0862">Zinc</keyword>
<dbReference type="InterPro" id="IPR013149">
    <property type="entry name" value="ADH-like_C"/>
</dbReference>
<evidence type="ECO:0000256" key="7">
    <source>
        <dbReference type="ARBA" id="ARBA00022833"/>
    </source>
</evidence>
<comment type="subunit">
    <text evidence="4">Homodimer.</text>
</comment>
<evidence type="ECO:0000256" key="1">
    <source>
        <dbReference type="ARBA" id="ARBA00001947"/>
    </source>
</evidence>
<proteinExistence type="inferred from homology"/>
<dbReference type="Pfam" id="PF00107">
    <property type="entry name" value="ADH_zinc_N"/>
    <property type="match status" value="1"/>
</dbReference>
<evidence type="ECO:0000256" key="2">
    <source>
        <dbReference type="ARBA" id="ARBA00005179"/>
    </source>
</evidence>
<keyword evidence="9" id="KW-0560">Oxidoreductase</keyword>
<reference evidence="14" key="1">
    <citation type="journal article" date="2023" name="Access Microbiol">
        <title>De-novo genome assembly for Akanthomyces muscarius, a biocontrol agent of insect agricultural pests.</title>
        <authorList>
            <person name="Erdos Z."/>
            <person name="Studholme D.J."/>
            <person name="Raymond B."/>
            <person name="Sharma M."/>
        </authorList>
    </citation>
    <scope>NUCLEOTIDE SEQUENCE</scope>
    <source>
        <strain evidence="14">Ve6</strain>
    </source>
</reference>
<dbReference type="AlphaFoldDB" id="A0A9W8QLI4"/>
<dbReference type="RefSeq" id="XP_056057459.1">
    <property type="nucleotide sequence ID" value="XM_056197488.1"/>
</dbReference>
<dbReference type="GeneID" id="80895519"/>
<dbReference type="CDD" id="cd05283">
    <property type="entry name" value="CAD1"/>
    <property type="match status" value="1"/>
</dbReference>
<keyword evidence="5" id="KW-0597">Phosphoprotein</keyword>
<dbReference type="SMART" id="SM00829">
    <property type="entry name" value="PKS_ER"/>
    <property type="match status" value="1"/>
</dbReference>
<dbReference type="Gene3D" id="3.90.180.10">
    <property type="entry name" value="Medium-chain alcohol dehydrogenases, catalytic domain"/>
    <property type="match status" value="1"/>
</dbReference>
<dbReference type="InterPro" id="IPR011032">
    <property type="entry name" value="GroES-like_sf"/>
</dbReference>
<evidence type="ECO:0000256" key="11">
    <source>
        <dbReference type="ARBA" id="ARBA00050997"/>
    </source>
</evidence>
<dbReference type="GO" id="GO:0006066">
    <property type="term" value="P:alcohol metabolic process"/>
    <property type="evidence" value="ECO:0007669"/>
    <property type="project" value="UniProtKB-ARBA"/>
</dbReference>
<dbReference type="InterPro" id="IPR013154">
    <property type="entry name" value="ADH-like_N"/>
</dbReference>
<keyword evidence="15" id="KW-1185">Reference proteome</keyword>
<evidence type="ECO:0000256" key="4">
    <source>
        <dbReference type="ARBA" id="ARBA00011738"/>
    </source>
</evidence>
<evidence type="ECO:0000256" key="9">
    <source>
        <dbReference type="ARBA" id="ARBA00023002"/>
    </source>
</evidence>
<evidence type="ECO:0000256" key="10">
    <source>
        <dbReference type="ARBA" id="ARBA00024074"/>
    </source>
</evidence>
<dbReference type="InterPro" id="IPR047109">
    <property type="entry name" value="CAD-like"/>
</dbReference>
<dbReference type="PROSITE" id="PS00059">
    <property type="entry name" value="ADH_ZINC"/>
    <property type="match status" value="1"/>
</dbReference>
<sequence length="357" mass="38716">MSDYKFEGWMGLDASAAEGKMTWREFEPKIWEETDIDIKVTHSSICGSDLHAMKSSWGPARYPIVVGHEIVGIAVRVGSKAGDHVKVGDIVGVGAQADSCLNRNNKACQECSDGAENYCTDKVYTYGGSPHRNGGPNYGGHALYHRCPAHFVIKIPADLALENAAPMLCAGITVFSPLKEFGAGPGTKVAVIGVGGLGHFAVLFAKALGVDKVVGLSRQESKRKECLALGCDDYIATDETPEWSAKYARQFDLIISTVASAKIPFADYLNLLKLDGTLVQVGIPEEPMPFHPMTLGSFRRRIAGSAIGSPGEIREMLQLAAERKIQPWVELRPMKDANQAMIDMDAGKARFRYVLVN</sequence>
<dbReference type="KEGG" id="amus:LMH87_008360"/>